<accession>A0A7W6X976</accession>
<evidence type="ECO:0000313" key="6">
    <source>
        <dbReference type="Proteomes" id="UP000576087"/>
    </source>
</evidence>
<proteinExistence type="predicted"/>
<reference evidence="4 5" key="1">
    <citation type="submission" date="2020-08" db="EMBL/GenBank/DDBJ databases">
        <title>Genomic Encyclopedia of Type Strains, Phase IV (KMG-V): Genome sequencing to study the core and pangenomes of soil and plant-associated prokaryotes.</title>
        <authorList>
            <person name="Whitman W."/>
        </authorList>
    </citation>
    <scope>NUCLEOTIDE SEQUENCE [LARGE SCALE GENOMIC DNA]</scope>
    <source>
        <strain evidence="2 5">SEMIA 444</strain>
        <strain evidence="1 4">SEMIA 448</strain>
        <strain evidence="3 6">SEMIA 452</strain>
    </source>
</reference>
<dbReference type="RefSeq" id="WP_183821916.1">
    <property type="nucleotide sequence ID" value="NZ_JACIGW010000001.1"/>
</dbReference>
<dbReference type="Proteomes" id="UP000524535">
    <property type="component" value="Unassembled WGS sequence"/>
</dbReference>
<evidence type="ECO:0000313" key="3">
    <source>
        <dbReference type="EMBL" id="MBB4444376.1"/>
    </source>
</evidence>
<evidence type="ECO:0000313" key="1">
    <source>
        <dbReference type="EMBL" id="MBB4347917.1"/>
    </source>
</evidence>
<dbReference type="AlphaFoldDB" id="A0A7W6X976"/>
<comment type="caution">
    <text evidence="2">The sequence shown here is derived from an EMBL/GenBank/DDBJ whole genome shotgun (WGS) entry which is preliminary data.</text>
</comment>
<organism evidence="2 5">
    <name type="scientific">Aliirhizobium cellulosilyticum</name>
    <dbReference type="NCBI Taxonomy" id="393664"/>
    <lineage>
        <taxon>Bacteria</taxon>
        <taxon>Pseudomonadati</taxon>
        <taxon>Pseudomonadota</taxon>
        <taxon>Alphaproteobacteria</taxon>
        <taxon>Hyphomicrobiales</taxon>
        <taxon>Rhizobiaceae</taxon>
        <taxon>Aliirhizobium</taxon>
    </lineage>
</organism>
<sequence length="94" mass="10494">MARPQLILLCLLLTGCATTEQRVTAAAKTEGEARAVIPFPEPPASCVAKIGRVRIGDEPWVVTFKRWEVVADIRDRQAEDCAAWFADIKQRWGK</sequence>
<evidence type="ECO:0000313" key="2">
    <source>
        <dbReference type="EMBL" id="MBB4409689.1"/>
    </source>
</evidence>
<dbReference type="PROSITE" id="PS51257">
    <property type="entry name" value="PROKAR_LIPOPROTEIN"/>
    <property type="match status" value="1"/>
</dbReference>
<protein>
    <submittedName>
        <fullName evidence="2">Uncharacterized protein</fullName>
    </submittedName>
</protein>
<evidence type="ECO:0000313" key="5">
    <source>
        <dbReference type="Proteomes" id="UP000524535"/>
    </source>
</evidence>
<evidence type="ECO:0000313" key="4">
    <source>
        <dbReference type="Proteomes" id="UP000520770"/>
    </source>
</evidence>
<keyword evidence="5" id="KW-1185">Reference proteome</keyword>
<dbReference type="Proteomes" id="UP000520770">
    <property type="component" value="Unassembled WGS sequence"/>
</dbReference>
<dbReference type="EMBL" id="JACIGY010000001">
    <property type="protein sequence ID" value="MBB4409689.1"/>
    <property type="molecule type" value="Genomic_DNA"/>
</dbReference>
<name>A0A7W6X976_9HYPH</name>
<gene>
    <name evidence="2" type="ORF">GGE31_000160</name>
    <name evidence="1" type="ORF">GGE33_001625</name>
    <name evidence="3" type="ORF">GGE35_000158</name>
</gene>
<dbReference type="EMBL" id="JACIGW010000001">
    <property type="protein sequence ID" value="MBB4347917.1"/>
    <property type="molecule type" value="Genomic_DNA"/>
</dbReference>
<dbReference type="Proteomes" id="UP000576087">
    <property type="component" value="Unassembled WGS sequence"/>
</dbReference>
<dbReference type="EMBL" id="JACIHM010000001">
    <property type="protein sequence ID" value="MBB4444376.1"/>
    <property type="molecule type" value="Genomic_DNA"/>
</dbReference>